<accession>A0AAJ0H8F8</accession>
<gene>
    <name evidence="4" type="ORF">B0T25DRAFT_617954</name>
</gene>
<feature type="domain" description="Major facilitator superfamily (MFS) profile" evidence="3">
    <location>
        <begin position="23"/>
        <end position="93"/>
    </location>
</feature>
<feature type="transmembrane region" description="Helical" evidence="2">
    <location>
        <begin position="61"/>
        <end position="80"/>
    </location>
</feature>
<protein>
    <recommendedName>
        <fullName evidence="3">Major facilitator superfamily (MFS) profile domain-containing protein</fullName>
    </recommendedName>
</protein>
<keyword evidence="2" id="KW-0472">Membrane</keyword>
<keyword evidence="2" id="KW-1133">Transmembrane helix</keyword>
<dbReference type="GO" id="GO:0022857">
    <property type="term" value="F:transmembrane transporter activity"/>
    <property type="evidence" value="ECO:0007669"/>
    <property type="project" value="InterPro"/>
</dbReference>
<dbReference type="InterPro" id="IPR020846">
    <property type="entry name" value="MFS_dom"/>
</dbReference>
<dbReference type="InterPro" id="IPR036259">
    <property type="entry name" value="MFS_trans_sf"/>
</dbReference>
<feature type="non-terminal residue" evidence="4">
    <location>
        <position position="93"/>
    </location>
</feature>
<dbReference type="EMBL" id="JAUIQD010000008">
    <property type="protein sequence ID" value="KAK3342171.1"/>
    <property type="molecule type" value="Genomic_DNA"/>
</dbReference>
<comment type="caution">
    <text evidence="4">The sequence shown here is derived from an EMBL/GenBank/DDBJ whole genome shotgun (WGS) entry which is preliminary data.</text>
</comment>
<proteinExistence type="predicted"/>
<dbReference type="Proteomes" id="UP001275084">
    <property type="component" value="Unassembled WGS sequence"/>
</dbReference>
<sequence>DAMEYERDATKIIDRHASFNWSILFVASSGFLASSYGFFATNVIKPALYFVYPPYGRLSSNIANVIDLMTLIGTALGQLARGNLADLFGRKKL</sequence>
<name>A0AAJ0H8F8_9PEZI</name>
<dbReference type="PROSITE" id="PS50850">
    <property type="entry name" value="MFS"/>
    <property type="match status" value="1"/>
</dbReference>
<evidence type="ECO:0000259" key="3">
    <source>
        <dbReference type="PROSITE" id="PS50850"/>
    </source>
</evidence>
<organism evidence="4 5">
    <name type="scientific">Lasiosphaeria hispida</name>
    <dbReference type="NCBI Taxonomy" id="260671"/>
    <lineage>
        <taxon>Eukaryota</taxon>
        <taxon>Fungi</taxon>
        <taxon>Dikarya</taxon>
        <taxon>Ascomycota</taxon>
        <taxon>Pezizomycotina</taxon>
        <taxon>Sordariomycetes</taxon>
        <taxon>Sordariomycetidae</taxon>
        <taxon>Sordariales</taxon>
        <taxon>Lasiosphaeriaceae</taxon>
        <taxon>Lasiosphaeria</taxon>
    </lineage>
</organism>
<evidence type="ECO:0000313" key="4">
    <source>
        <dbReference type="EMBL" id="KAK3342171.1"/>
    </source>
</evidence>
<comment type="subcellular location">
    <subcellularLocation>
        <location evidence="1">Membrane</location>
        <topology evidence="1">Multi-pass membrane protein</topology>
    </subcellularLocation>
</comment>
<dbReference type="SUPFAM" id="SSF103473">
    <property type="entry name" value="MFS general substrate transporter"/>
    <property type="match status" value="1"/>
</dbReference>
<feature type="transmembrane region" description="Helical" evidence="2">
    <location>
        <begin position="21"/>
        <end position="41"/>
    </location>
</feature>
<reference evidence="4" key="2">
    <citation type="submission" date="2023-06" db="EMBL/GenBank/DDBJ databases">
        <authorList>
            <consortium name="Lawrence Berkeley National Laboratory"/>
            <person name="Haridas S."/>
            <person name="Hensen N."/>
            <person name="Bonometti L."/>
            <person name="Westerberg I."/>
            <person name="Brannstrom I.O."/>
            <person name="Guillou S."/>
            <person name="Cros-Aarteil S."/>
            <person name="Calhoun S."/>
            <person name="Kuo A."/>
            <person name="Mondo S."/>
            <person name="Pangilinan J."/>
            <person name="Riley R."/>
            <person name="Labutti K."/>
            <person name="Andreopoulos B."/>
            <person name="Lipzen A."/>
            <person name="Chen C."/>
            <person name="Yanf M."/>
            <person name="Daum C."/>
            <person name="Ng V."/>
            <person name="Clum A."/>
            <person name="Steindorff A."/>
            <person name="Ohm R."/>
            <person name="Martin F."/>
            <person name="Silar P."/>
            <person name="Natvig D."/>
            <person name="Lalanne C."/>
            <person name="Gautier V."/>
            <person name="Ament-Velasquez S.L."/>
            <person name="Kruys A."/>
            <person name="Hutchinson M.I."/>
            <person name="Powell A.J."/>
            <person name="Barry K."/>
            <person name="Miller A.N."/>
            <person name="Grigoriev I.V."/>
            <person name="Debuchy R."/>
            <person name="Gladieux P."/>
            <person name="Thoren M.H."/>
            <person name="Johannesson H."/>
        </authorList>
    </citation>
    <scope>NUCLEOTIDE SEQUENCE</scope>
    <source>
        <strain evidence="4">CBS 955.72</strain>
    </source>
</reference>
<evidence type="ECO:0000256" key="2">
    <source>
        <dbReference type="SAM" id="Phobius"/>
    </source>
</evidence>
<reference evidence="4" key="1">
    <citation type="journal article" date="2023" name="Mol. Phylogenet. Evol.">
        <title>Genome-scale phylogeny and comparative genomics of the fungal order Sordariales.</title>
        <authorList>
            <person name="Hensen N."/>
            <person name="Bonometti L."/>
            <person name="Westerberg I."/>
            <person name="Brannstrom I.O."/>
            <person name="Guillou S."/>
            <person name="Cros-Aarteil S."/>
            <person name="Calhoun S."/>
            <person name="Haridas S."/>
            <person name="Kuo A."/>
            <person name="Mondo S."/>
            <person name="Pangilinan J."/>
            <person name="Riley R."/>
            <person name="LaButti K."/>
            <person name="Andreopoulos B."/>
            <person name="Lipzen A."/>
            <person name="Chen C."/>
            <person name="Yan M."/>
            <person name="Daum C."/>
            <person name="Ng V."/>
            <person name="Clum A."/>
            <person name="Steindorff A."/>
            <person name="Ohm R.A."/>
            <person name="Martin F."/>
            <person name="Silar P."/>
            <person name="Natvig D.O."/>
            <person name="Lalanne C."/>
            <person name="Gautier V."/>
            <person name="Ament-Velasquez S.L."/>
            <person name="Kruys A."/>
            <person name="Hutchinson M.I."/>
            <person name="Powell A.J."/>
            <person name="Barry K."/>
            <person name="Miller A.N."/>
            <person name="Grigoriev I.V."/>
            <person name="Debuchy R."/>
            <person name="Gladieux P."/>
            <person name="Hiltunen Thoren M."/>
            <person name="Johannesson H."/>
        </authorList>
    </citation>
    <scope>NUCLEOTIDE SEQUENCE</scope>
    <source>
        <strain evidence="4">CBS 955.72</strain>
    </source>
</reference>
<dbReference type="Gene3D" id="1.20.1250.20">
    <property type="entry name" value="MFS general substrate transporter like domains"/>
    <property type="match status" value="1"/>
</dbReference>
<evidence type="ECO:0000313" key="5">
    <source>
        <dbReference type="Proteomes" id="UP001275084"/>
    </source>
</evidence>
<dbReference type="AlphaFoldDB" id="A0AAJ0H8F8"/>
<keyword evidence="2" id="KW-0812">Transmembrane</keyword>
<evidence type="ECO:0000256" key="1">
    <source>
        <dbReference type="ARBA" id="ARBA00004141"/>
    </source>
</evidence>
<dbReference type="GO" id="GO:0016020">
    <property type="term" value="C:membrane"/>
    <property type="evidence" value="ECO:0007669"/>
    <property type="project" value="UniProtKB-SubCell"/>
</dbReference>
<feature type="non-terminal residue" evidence="4">
    <location>
        <position position="1"/>
    </location>
</feature>
<keyword evidence="5" id="KW-1185">Reference proteome</keyword>